<dbReference type="PANTHER" id="PTHR30627:SF2">
    <property type="entry name" value="PEPTIDOGLYCAN D,D-TRANSPEPTIDASE MRDA"/>
    <property type="match status" value="1"/>
</dbReference>
<dbReference type="PANTHER" id="PTHR30627">
    <property type="entry name" value="PEPTIDOGLYCAN D,D-TRANSPEPTIDASE"/>
    <property type="match status" value="1"/>
</dbReference>
<keyword evidence="1" id="KW-1133">Transmembrane helix</keyword>
<sequence>MIRRDKREIEIDEIFLDQKNAPGFHKENLEGVIENPVKKELFWFLGTAIFVVFLGFGLRAYFLQIVNGDAFLARAEKNFLRAVSQRVERGIIYDRDLLPLAYNETVAIGSIRKYPPRGLLHILGFLSYSGKEQGELAYGASGLESAYDEVLRGEPAKGIEEIDAKGNIISEGISEKGKPGENILTSISYDLQQKLAEALGRTMLSRGFRGGAGVIMDVESGEILALVSAPEFDPNLLAGKNEPEEVNKLLNDASKPFLNRAVSGLYAPGSIVKPALAAGALFENIITPEEKILSTGSISLPNPYNPSRPNVFLDWKAHGWVDMREALAQSSDVYFYEIGGGYQGRKGLGPWNIKKYLSMFGMNSKSGIDLPGEAAGHLPDPSEKQGGRAWTIGDTYHVSIGQGDIYITPIEAAVYASVLASEGAVVYPHLVTAILDQNKKPVQILSYPQKEKLALPPEIFKVIREGMRASVLRGTASGLSDIPLEIAAKTGTAEIGQKDRVNSWSIGFLPAGAPRLAFAILLESGPRQNTIGATYVASEVFRWAADTDFLSGMDGAILRR</sequence>
<gene>
    <name evidence="3" type="ORF">A3B19_03995</name>
</gene>
<dbReference type="InterPro" id="IPR012338">
    <property type="entry name" value="Beta-lactam/transpept-like"/>
</dbReference>
<dbReference type="Pfam" id="PF00905">
    <property type="entry name" value="Transpeptidase"/>
    <property type="match status" value="1"/>
</dbReference>
<dbReference type="AlphaFoldDB" id="A0A1F5XIP8"/>
<dbReference type="InterPro" id="IPR050515">
    <property type="entry name" value="Beta-lactam/transpept"/>
</dbReference>
<keyword evidence="1" id="KW-0472">Membrane</keyword>
<dbReference type="InterPro" id="IPR001460">
    <property type="entry name" value="PCN-bd_Tpept"/>
</dbReference>
<feature type="transmembrane region" description="Helical" evidence="1">
    <location>
        <begin position="41"/>
        <end position="62"/>
    </location>
</feature>
<evidence type="ECO:0000259" key="2">
    <source>
        <dbReference type="Pfam" id="PF00905"/>
    </source>
</evidence>
<evidence type="ECO:0000313" key="4">
    <source>
        <dbReference type="Proteomes" id="UP000177346"/>
    </source>
</evidence>
<accession>A0A1F5XIP8</accession>
<dbReference type="SUPFAM" id="SSF56601">
    <property type="entry name" value="beta-lactamase/transpeptidase-like"/>
    <property type="match status" value="1"/>
</dbReference>
<keyword evidence="1" id="KW-0812">Transmembrane</keyword>
<dbReference type="Gene3D" id="3.90.1310.10">
    <property type="entry name" value="Penicillin-binding protein 2a (Domain 2)"/>
    <property type="match status" value="1"/>
</dbReference>
<feature type="domain" description="Penicillin-binding protein transpeptidase" evidence="2">
    <location>
        <begin position="211"/>
        <end position="528"/>
    </location>
</feature>
<evidence type="ECO:0000313" key="3">
    <source>
        <dbReference type="EMBL" id="OGF87351.1"/>
    </source>
</evidence>
<dbReference type="GO" id="GO:0071555">
    <property type="term" value="P:cell wall organization"/>
    <property type="evidence" value="ECO:0007669"/>
    <property type="project" value="TreeGrafter"/>
</dbReference>
<dbReference type="GO" id="GO:0071972">
    <property type="term" value="F:peptidoglycan L,D-transpeptidase activity"/>
    <property type="evidence" value="ECO:0007669"/>
    <property type="project" value="TreeGrafter"/>
</dbReference>
<dbReference type="InterPro" id="IPR036138">
    <property type="entry name" value="PBP_dimer_sf"/>
</dbReference>
<dbReference type="SUPFAM" id="SSF56519">
    <property type="entry name" value="Penicillin binding protein dimerisation domain"/>
    <property type="match status" value="1"/>
</dbReference>
<evidence type="ECO:0000256" key="1">
    <source>
        <dbReference type="SAM" id="Phobius"/>
    </source>
</evidence>
<dbReference type="EMBL" id="MFIF01000006">
    <property type="protein sequence ID" value="OGF87351.1"/>
    <property type="molecule type" value="Genomic_DNA"/>
</dbReference>
<proteinExistence type="predicted"/>
<dbReference type="GO" id="GO:0008658">
    <property type="term" value="F:penicillin binding"/>
    <property type="evidence" value="ECO:0007669"/>
    <property type="project" value="InterPro"/>
</dbReference>
<dbReference type="GO" id="GO:0005886">
    <property type="term" value="C:plasma membrane"/>
    <property type="evidence" value="ECO:0007669"/>
    <property type="project" value="TreeGrafter"/>
</dbReference>
<dbReference type="Gene3D" id="3.40.710.10">
    <property type="entry name" value="DD-peptidase/beta-lactamase superfamily"/>
    <property type="match status" value="1"/>
</dbReference>
<name>A0A1F5XIP8_9BACT</name>
<reference evidence="3 4" key="1">
    <citation type="journal article" date="2016" name="Nat. Commun.">
        <title>Thousands of microbial genomes shed light on interconnected biogeochemical processes in an aquifer system.</title>
        <authorList>
            <person name="Anantharaman K."/>
            <person name="Brown C.T."/>
            <person name="Hug L.A."/>
            <person name="Sharon I."/>
            <person name="Castelle C.J."/>
            <person name="Probst A.J."/>
            <person name="Thomas B.C."/>
            <person name="Singh A."/>
            <person name="Wilkins M.J."/>
            <person name="Karaoz U."/>
            <person name="Brodie E.L."/>
            <person name="Williams K.H."/>
            <person name="Hubbard S.S."/>
            <person name="Banfield J.F."/>
        </authorList>
    </citation>
    <scope>NUCLEOTIDE SEQUENCE [LARGE SCALE GENOMIC DNA]</scope>
</reference>
<dbReference type="Proteomes" id="UP000177346">
    <property type="component" value="Unassembled WGS sequence"/>
</dbReference>
<protein>
    <recommendedName>
        <fullName evidence="2">Penicillin-binding protein transpeptidase domain-containing protein</fullName>
    </recommendedName>
</protein>
<comment type="caution">
    <text evidence="3">The sequence shown here is derived from an EMBL/GenBank/DDBJ whole genome shotgun (WGS) entry which is preliminary data.</text>
</comment>
<organism evidence="3 4">
    <name type="scientific">Candidatus Giovannonibacteria bacterium RIFCSPLOWO2_01_FULL_46_32</name>
    <dbReference type="NCBI Taxonomy" id="1798353"/>
    <lineage>
        <taxon>Bacteria</taxon>
        <taxon>Candidatus Giovannoniibacteriota</taxon>
    </lineage>
</organism>